<dbReference type="RefSeq" id="WP_289448166.1">
    <property type="nucleotide sequence ID" value="NZ_JAUCGR010000004.1"/>
</dbReference>
<keyword evidence="4" id="KW-1185">Reference proteome</keyword>
<dbReference type="InterPro" id="IPR003870">
    <property type="entry name" value="DUF222"/>
</dbReference>
<evidence type="ECO:0000256" key="1">
    <source>
        <dbReference type="ARBA" id="ARBA00023450"/>
    </source>
</evidence>
<organism evidence="3 4">
    <name type="scientific">Cellulomonas edaphi</name>
    <dbReference type="NCBI Taxonomy" id="3053468"/>
    <lineage>
        <taxon>Bacteria</taxon>
        <taxon>Bacillati</taxon>
        <taxon>Actinomycetota</taxon>
        <taxon>Actinomycetes</taxon>
        <taxon>Micrococcales</taxon>
        <taxon>Cellulomonadaceae</taxon>
        <taxon>Cellulomonas</taxon>
    </lineage>
</organism>
<name>A0ABT7SAK6_9CELL</name>
<dbReference type="CDD" id="cd00085">
    <property type="entry name" value="HNHc"/>
    <property type="match status" value="1"/>
</dbReference>
<dbReference type="Pfam" id="PF02720">
    <property type="entry name" value="DUF222"/>
    <property type="match status" value="1"/>
</dbReference>
<dbReference type="SMART" id="SM00507">
    <property type="entry name" value="HNHc"/>
    <property type="match status" value="1"/>
</dbReference>
<evidence type="ECO:0000313" key="3">
    <source>
        <dbReference type="EMBL" id="MDM7832663.1"/>
    </source>
</evidence>
<sequence length="423" mass="45219">MSLLSSLELADLSAAELVEVVAGWHQVSAMAAAHQGRAIAEVMARKTPMREFVSDELACAMTTTKHAVDVLAGRALGMQAHPVLADALLAGSIDARKVDVILEGSLPLGAGQARARLIAEATEAARGLTAPQLVRHVRRQVLLVDPTMAEKRAAAARADRGVELQWANDSMARLIAFIPAAAAISAYTVIDALAGATDDACDTRTVDQRRADAFTDIFGAIIDDERTPGGVRVPRRHGSRALINVTAAATTLMGLDDQPAELAGYGPIPASVARELAQDATWRRILTDAVTGAFVAVGRTTYRPGADLTRTVLARDVTCTYPGCRQPAMRTEIDHIVPYDAGRPGAGQTCADNLHALCKRHHQAKTAKVWNVRRDPATGNTVWTSPLGITYARSPIQVVAAPELYAQRRHRRPPPRDDGDPPF</sequence>
<dbReference type="Gene3D" id="1.10.30.50">
    <property type="match status" value="1"/>
</dbReference>
<proteinExistence type="inferred from homology"/>
<dbReference type="InterPro" id="IPR003615">
    <property type="entry name" value="HNH_nuc"/>
</dbReference>
<evidence type="ECO:0000313" key="4">
    <source>
        <dbReference type="Proteomes" id="UP001321453"/>
    </source>
</evidence>
<feature type="domain" description="HNH nuclease" evidence="2">
    <location>
        <begin position="307"/>
        <end position="363"/>
    </location>
</feature>
<dbReference type="InterPro" id="IPR002711">
    <property type="entry name" value="HNH"/>
</dbReference>
<protein>
    <submittedName>
        <fullName evidence="3">DUF222 domain-containing protein</fullName>
    </submittedName>
</protein>
<comment type="similarity">
    <text evidence="1">Belongs to the Rv1128c/1148c/1588c/1702c/1945/3466 family.</text>
</comment>
<comment type="caution">
    <text evidence="3">The sequence shown here is derived from an EMBL/GenBank/DDBJ whole genome shotgun (WGS) entry which is preliminary data.</text>
</comment>
<accession>A0ABT7SAK6</accession>
<dbReference type="Proteomes" id="UP001321453">
    <property type="component" value="Unassembled WGS sequence"/>
</dbReference>
<evidence type="ECO:0000259" key="2">
    <source>
        <dbReference type="SMART" id="SM00507"/>
    </source>
</evidence>
<dbReference type="EMBL" id="JAUCGR010000004">
    <property type="protein sequence ID" value="MDM7832663.1"/>
    <property type="molecule type" value="Genomic_DNA"/>
</dbReference>
<gene>
    <name evidence="3" type="ORF">QRT05_15105</name>
</gene>
<reference evidence="3 4" key="1">
    <citation type="submission" date="2023-06" db="EMBL/GenBank/DDBJ databases">
        <title>Cellulomonas sp. MW9 Whole genome sequence.</title>
        <authorList>
            <person name="Park S."/>
        </authorList>
    </citation>
    <scope>NUCLEOTIDE SEQUENCE [LARGE SCALE GENOMIC DNA]</scope>
    <source>
        <strain evidence="3 4">MW9</strain>
    </source>
</reference>
<dbReference type="Pfam" id="PF01844">
    <property type="entry name" value="HNH"/>
    <property type="match status" value="1"/>
</dbReference>